<dbReference type="OrthoDB" id="530973at2"/>
<reference evidence="2 3" key="1">
    <citation type="submission" date="2008-07" db="EMBL/GenBank/DDBJ databases">
        <authorList>
            <person name="Tandeau de Marsac N."/>
            <person name="Ferriera S."/>
            <person name="Johnson J."/>
            <person name="Kravitz S."/>
            <person name="Beeson K."/>
            <person name="Sutton G."/>
            <person name="Rogers Y.-H."/>
            <person name="Friedman R."/>
            <person name="Frazier M."/>
            <person name="Venter J.C."/>
        </authorList>
    </citation>
    <scope>NUCLEOTIDE SEQUENCE [LARGE SCALE GENOMIC DNA]</scope>
    <source>
        <strain evidence="2 3">PCC 7420</strain>
    </source>
</reference>
<dbReference type="EMBL" id="DS989855">
    <property type="protein sequence ID" value="EDX74025.1"/>
    <property type="molecule type" value="Genomic_DNA"/>
</dbReference>
<dbReference type="HOGENOM" id="CLU_076312_3_2_3"/>
<gene>
    <name evidence="2" type="ORF">MC7420_5905</name>
</gene>
<organism evidence="2 3">
    <name type="scientific">Coleofasciculus chthonoplastes PCC 7420</name>
    <dbReference type="NCBI Taxonomy" id="118168"/>
    <lineage>
        <taxon>Bacteria</taxon>
        <taxon>Bacillati</taxon>
        <taxon>Cyanobacteriota</taxon>
        <taxon>Cyanophyceae</taxon>
        <taxon>Coleofasciculales</taxon>
        <taxon>Coleofasciculaceae</taxon>
        <taxon>Coleofasciculus</taxon>
    </lineage>
</organism>
<name>B4VW51_9CYAN</name>
<dbReference type="SUPFAM" id="SSF52980">
    <property type="entry name" value="Restriction endonuclease-like"/>
    <property type="match status" value="1"/>
</dbReference>
<dbReference type="CDD" id="cd06260">
    <property type="entry name" value="DUF820-like"/>
    <property type="match status" value="1"/>
</dbReference>
<sequence>MVTIPVGQQVFSLEDYMQNPPDRMEWINGKLVEKNGMTFKHSVTQSRLDYYWRSYKISSEKGGEVLTEAPCRTNKQGRRPDVAYITRELLEEYGEFEVLPVSFPLIAEVASPTDLVEDFWAKATEYLESGCQEVWLVLPENRLIFVLTQTQKLWFGKGEVARTQEVLQ</sequence>
<feature type="domain" description="Putative restriction endonuclease" evidence="1">
    <location>
        <begin position="14"/>
        <end position="153"/>
    </location>
</feature>
<dbReference type="eggNOG" id="COG4636">
    <property type="taxonomic scope" value="Bacteria"/>
</dbReference>
<dbReference type="RefSeq" id="WP_006102786.1">
    <property type="nucleotide sequence ID" value="NZ_DS989855.1"/>
</dbReference>
<evidence type="ECO:0000259" key="1">
    <source>
        <dbReference type="Pfam" id="PF05685"/>
    </source>
</evidence>
<dbReference type="Proteomes" id="UP000003835">
    <property type="component" value="Unassembled WGS sequence"/>
</dbReference>
<dbReference type="InterPro" id="IPR012296">
    <property type="entry name" value="Nuclease_put_TT1808"/>
</dbReference>
<protein>
    <recommendedName>
        <fullName evidence="1">Putative restriction endonuclease domain-containing protein</fullName>
    </recommendedName>
</protein>
<proteinExistence type="predicted"/>
<evidence type="ECO:0000313" key="3">
    <source>
        <dbReference type="Proteomes" id="UP000003835"/>
    </source>
</evidence>
<dbReference type="PANTHER" id="PTHR34107">
    <property type="entry name" value="SLL0198 PROTEIN-RELATED"/>
    <property type="match status" value="1"/>
</dbReference>
<keyword evidence="3" id="KW-1185">Reference proteome</keyword>
<evidence type="ECO:0000313" key="2">
    <source>
        <dbReference type="EMBL" id="EDX74025.1"/>
    </source>
</evidence>
<dbReference type="InterPro" id="IPR011335">
    <property type="entry name" value="Restrct_endonuc-II-like"/>
</dbReference>
<dbReference type="Pfam" id="PF05685">
    <property type="entry name" value="Uma2"/>
    <property type="match status" value="1"/>
</dbReference>
<dbReference type="STRING" id="118168.MC7420_5905"/>
<dbReference type="Gene3D" id="3.90.1570.10">
    <property type="entry name" value="tt1808, chain A"/>
    <property type="match status" value="1"/>
</dbReference>
<dbReference type="PANTHER" id="PTHR34107:SF4">
    <property type="entry name" value="SLL1222 PROTEIN"/>
    <property type="match status" value="1"/>
</dbReference>
<accession>B4VW51</accession>
<dbReference type="InterPro" id="IPR008538">
    <property type="entry name" value="Uma2"/>
</dbReference>
<dbReference type="AlphaFoldDB" id="B4VW51"/>